<feature type="compositionally biased region" description="Basic and acidic residues" evidence="2">
    <location>
        <begin position="280"/>
        <end position="293"/>
    </location>
</feature>
<dbReference type="InterPro" id="IPR015649">
    <property type="entry name" value="SCHIP_1_C"/>
</dbReference>
<keyword evidence="1" id="KW-0175">Coiled coil</keyword>
<evidence type="ECO:0000259" key="3">
    <source>
        <dbReference type="Pfam" id="PF10148"/>
    </source>
</evidence>
<reference evidence="4" key="1">
    <citation type="journal article" date="2016" name="Gigascience">
        <title>De novo construction of an expanded transcriptome assembly for the western tarnished plant bug, Lygus hesperus.</title>
        <authorList>
            <person name="Tassone E.E."/>
            <person name="Geib S.M."/>
            <person name="Hall B."/>
            <person name="Fabrick J.A."/>
            <person name="Brent C.S."/>
            <person name="Hull J.J."/>
        </authorList>
    </citation>
    <scope>NUCLEOTIDE SEQUENCE</scope>
</reference>
<dbReference type="InterPro" id="IPR039045">
    <property type="entry name" value="SCHIP_1"/>
</dbReference>
<feature type="compositionally biased region" description="Low complexity" evidence="2">
    <location>
        <begin position="223"/>
        <end position="239"/>
    </location>
</feature>
<feature type="non-terminal residue" evidence="4">
    <location>
        <position position="447"/>
    </location>
</feature>
<protein>
    <submittedName>
        <fullName evidence="4">Schwannomin-interacting protein 1</fullName>
    </submittedName>
</protein>
<name>A0A146M928_LYGHE</name>
<dbReference type="PANTHER" id="PTHR13103">
    <property type="entry name" value="SCHWANNOMIN INTERACTING PROTEIN 1"/>
    <property type="match status" value="1"/>
</dbReference>
<feature type="compositionally biased region" description="Low complexity" evidence="2">
    <location>
        <begin position="388"/>
        <end position="411"/>
    </location>
</feature>
<gene>
    <name evidence="4" type="primary">Schip1_1</name>
    <name evidence="4" type="ORF">g.61577</name>
</gene>
<accession>A0A146M928</accession>
<dbReference type="PANTHER" id="PTHR13103:SF2">
    <property type="entry name" value="IQCJ-SCHIP1 READTHROUGH TRANSCRIPT PROTEIN-RELATED"/>
    <property type="match status" value="1"/>
</dbReference>
<organism evidence="4">
    <name type="scientific">Lygus hesperus</name>
    <name type="common">Western plant bug</name>
    <dbReference type="NCBI Taxonomy" id="30085"/>
    <lineage>
        <taxon>Eukaryota</taxon>
        <taxon>Metazoa</taxon>
        <taxon>Ecdysozoa</taxon>
        <taxon>Arthropoda</taxon>
        <taxon>Hexapoda</taxon>
        <taxon>Insecta</taxon>
        <taxon>Pterygota</taxon>
        <taxon>Neoptera</taxon>
        <taxon>Paraneoptera</taxon>
        <taxon>Hemiptera</taxon>
        <taxon>Heteroptera</taxon>
        <taxon>Panheteroptera</taxon>
        <taxon>Cimicomorpha</taxon>
        <taxon>Miridae</taxon>
        <taxon>Mirini</taxon>
        <taxon>Lygus</taxon>
    </lineage>
</organism>
<dbReference type="GO" id="GO:0005886">
    <property type="term" value="C:plasma membrane"/>
    <property type="evidence" value="ECO:0007669"/>
    <property type="project" value="TreeGrafter"/>
</dbReference>
<feature type="compositionally biased region" description="Polar residues" evidence="2">
    <location>
        <begin position="99"/>
        <end position="109"/>
    </location>
</feature>
<dbReference type="AlphaFoldDB" id="A0A146M928"/>
<dbReference type="EMBL" id="GDHC01003343">
    <property type="protein sequence ID" value="JAQ15286.1"/>
    <property type="molecule type" value="Transcribed_RNA"/>
</dbReference>
<dbReference type="Pfam" id="PF10148">
    <property type="entry name" value="SCHIP-1_C"/>
    <property type="match status" value="1"/>
</dbReference>
<feature type="region of interest" description="Disordered" evidence="2">
    <location>
        <begin position="223"/>
        <end position="300"/>
    </location>
</feature>
<proteinExistence type="predicted"/>
<feature type="region of interest" description="Disordered" evidence="2">
    <location>
        <begin position="98"/>
        <end position="138"/>
    </location>
</feature>
<feature type="domain" description="Schwannomin interacting protein 1 C-terminal" evidence="3">
    <location>
        <begin position="338"/>
        <end position="425"/>
    </location>
</feature>
<dbReference type="GO" id="GO:0030054">
    <property type="term" value="C:cell junction"/>
    <property type="evidence" value="ECO:0007669"/>
    <property type="project" value="TreeGrafter"/>
</dbReference>
<evidence type="ECO:0000256" key="1">
    <source>
        <dbReference type="ARBA" id="ARBA00023054"/>
    </source>
</evidence>
<evidence type="ECO:0000256" key="2">
    <source>
        <dbReference type="SAM" id="MobiDB-lite"/>
    </source>
</evidence>
<dbReference type="GO" id="GO:0035332">
    <property type="term" value="P:positive regulation of hippo signaling"/>
    <property type="evidence" value="ECO:0007669"/>
    <property type="project" value="TreeGrafter"/>
</dbReference>
<sequence>MANVMRLVVEAPPVIIENGLSTVGTISTDDNSNNTLPGGKKSLTQCKEKWAWNGSLSKEEEINNYNNCNKNQTINLNSNQDSYNPAKLQPLDLKRESGQNHLETPSPANSSPSEGESSCCESSDSEEDKPTLTRKSFANPNYPGFQHLAHELNDNFNNNISVEPAQLINNVNNYGKNVKKEIDEINKLNPEEGPKEIYCRPKLNIPLEEKPMNCDMEVVRRGSVTTPPKAAPTSPTLSSIPSKPSTTAPSNADQLPNKSPAGLPSKSSPGNKTSGEVEEAEKGEGDTKKREKTVLNSSVRSLAKDGFDVYNIETAMPKIDLEAIESHLRAAREEERRRRNDREEIRRRLATGCDSDEFYGSGDKPGKKPSLQARLQSGMNLQICFMNETSSDTESPSSESAPPSRSGTPSATPSPPKSKAQPEPPKSLNLTSKVRESKASFTSGGAN</sequence>
<feature type="compositionally biased region" description="Polar residues" evidence="2">
    <location>
        <begin position="265"/>
        <end position="274"/>
    </location>
</feature>
<feature type="compositionally biased region" description="Polar residues" evidence="2">
    <location>
        <begin position="240"/>
        <end position="257"/>
    </location>
</feature>
<feature type="compositionally biased region" description="Low complexity" evidence="2">
    <location>
        <begin position="110"/>
        <end position="122"/>
    </location>
</feature>
<feature type="region of interest" description="Disordered" evidence="2">
    <location>
        <begin position="330"/>
        <end position="447"/>
    </location>
</feature>
<feature type="compositionally biased region" description="Basic and acidic residues" evidence="2">
    <location>
        <begin position="330"/>
        <end position="347"/>
    </location>
</feature>
<evidence type="ECO:0000313" key="4">
    <source>
        <dbReference type="EMBL" id="JAQ15286.1"/>
    </source>
</evidence>